<name>X0YAP7_9ZZZZ</name>
<protein>
    <recommendedName>
        <fullName evidence="2">DUF1353 domain-containing protein</fullName>
    </recommendedName>
</protein>
<feature type="non-terminal residue" evidence="1">
    <location>
        <position position="1"/>
    </location>
</feature>
<comment type="caution">
    <text evidence="1">The sequence shown here is derived from an EMBL/GenBank/DDBJ whole genome shotgun (WGS) entry which is preliminary data.</text>
</comment>
<reference evidence="1" key="1">
    <citation type="journal article" date="2014" name="Front. Microbiol.">
        <title>High frequency of phylogenetically diverse reductive dehalogenase-homologous genes in deep subseafloor sedimentary metagenomes.</title>
        <authorList>
            <person name="Kawai M."/>
            <person name="Futagami T."/>
            <person name="Toyoda A."/>
            <person name="Takaki Y."/>
            <person name="Nishi S."/>
            <person name="Hori S."/>
            <person name="Arai W."/>
            <person name="Tsubouchi T."/>
            <person name="Morono Y."/>
            <person name="Uchiyama I."/>
            <person name="Ito T."/>
            <person name="Fujiyama A."/>
            <person name="Inagaki F."/>
            <person name="Takami H."/>
        </authorList>
    </citation>
    <scope>NUCLEOTIDE SEQUENCE</scope>
    <source>
        <strain evidence="1">Expedition CK06-06</strain>
    </source>
</reference>
<dbReference type="AlphaFoldDB" id="X0YAP7"/>
<dbReference type="EMBL" id="BARS01051334">
    <property type="protein sequence ID" value="GAG44372.1"/>
    <property type="molecule type" value="Genomic_DNA"/>
</dbReference>
<dbReference type="Pfam" id="PF07087">
    <property type="entry name" value="DUF1353"/>
    <property type="match status" value="1"/>
</dbReference>
<evidence type="ECO:0000313" key="1">
    <source>
        <dbReference type="EMBL" id="GAG44372.1"/>
    </source>
</evidence>
<gene>
    <name evidence="1" type="ORF">S01H1_76486</name>
</gene>
<accession>X0YAP7</accession>
<evidence type="ECO:0008006" key="2">
    <source>
        <dbReference type="Google" id="ProtNLM"/>
    </source>
</evidence>
<dbReference type="InterPro" id="IPR010767">
    <property type="entry name" value="Phage_CGC-2007_Cje0229"/>
</dbReference>
<sequence length="66" mass="7720">VCFSPTGRHQPAAFAHDYLYRIKKYNRVVCDGIFLSLLRNDGVGPVKCWAMYLAVRLFGWISWRKK</sequence>
<proteinExistence type="predicted"/>
<organism evidence="1">
    <name type="scientific">marine sediment metagenome</name>
    <dbReference type="NCBI Taxonomy" id="412755"/>
    <lineage>
        <taxon>unclassified sequences</taxon>
        <taxon>metagenomes</taxon>
        <taxon>ecological metagenomes</taxon>
    </lineage>
</organism>